<dbReference type="Gene3D" id="3.40.50.1000">
    <property type="entry name" value="HAD superfamily/HAD-like"/>
    <property type="match status" value="1"/>
</dbReference>
<dbReference type="PANTHER" id="PTHR10000:SF25">
    <property type="entry name" value="PHOSPHATASE YKRA-RELATED"/>
    <property type="match status" value="1"/>
</dbReference>
<protein>
    <submittedName>
        <fullName evidence="1">Putative hydrolase</fullName>
    </submittedName>
</protein>
<dbReference type="Gene3D" id="3.30.1240.10">
    <property type="match status" value="1"/>
</dbReference>
<dbReference type="NCBIfam" id="TIGR00099">
    <property type="entry name" value="Cof-subfamily"/>
    <property type="match status" value="1"/>
</dbReference>
<dbReference type="NCBIfam" id="TIGR01484">
    <property type="entry name" value="HAD-SF-IIB"/>
    <property type="match status" value="1"/>
</dbReference>
<dbReference type="PROSITE" id="PS01229">
    <property type="entry name" value="COF_2"/>
    <property type="match status" value="1"/>
</dbReference>
<name>K0J7R0_AMPXN</name>
<organism evidence="1 2">
    <name type="scientific">Amphibacillus xylanus (strain ATCC 51415 / DSM 6626 / JCM 7361 / LMG 17667 / NBRC 15112 / Ep01)</name>
    <dbReference type="NCBI Taxonomy" id="698758"/>
    <lineage>
        <taxon>Bacteria</taxon>
        <taxon>Bacillati</taxon>
        <taxon>Bacillota</taxon>
        <taxon>Bacilli</taxon>
        <taxon>Bacillales</taxon>
        <taxon>Bacillaceae</taxon>
        <taxon>Amphibacillus</taxon>
    </lineage>
</organism>
<dbReference type="HOGENOM" id="CLU_044146_7_0_9"/>
<dbReference type="InterPro" id="IPR023214">
    <property type="entry name" value="HAD_sf"/>
</dbReference>
<sequence>MGQSMNNQALIFFDIDGTLLDHDKKLPSSTKKAIEQLHADGHIVAIATGRGPFMYKKLRDELKINSFVSYNGSYVVIDGKVVYKQPLNKNALIKLTQEGLEKGHPAVFLTPEGMHSNVEHHSFMEESLATLKLDVEPTFEPVIDFDQNYLQTLFFIEDKDEAYYKKQYPEFEFVRWHPLSVDVLPQGGSKAVGIQAAIEALNIKPEHVYAFGDGLNDIQMLKTVHNSVAMGNGEPVVKEVAKYVTKNVDQDGILYGLKMVGLL</sequence>
<dbReference type="Proteomes" id="UP000006294">
    <property type="component" value="Chromosome"/>
</dbReference>
<dbReference type="KEGG" id="axl:AXY_16710"/>
<dbReference type="STRING" id="698758.AXY_16710"/>
<dbReference type="EMBL" id="AP012050">
    <property type="protein sequence ID" value="BAM47803.1"/>
    <property type="molecule type" value="Genomic_DNA"/>
</dbReference>
<dbReference type="InterPro" id="IPR036412">
    <property type="entry name" value="HAD-like_sf"/>
</dbReference>
<dbReference type="SFLD" id="SFLDS00003">
    <property type="entry name" value="Haloacid_Dehalogenase"/>
    <property type="match status" value="1"/>
</dbReference>
<dbReference type="Pfam" id="PF08282">
    <property type="entry name" value="Hydrolase_3"/>
    <property type="match status" value="1"/>
</dbReference>
<dbReference type="SFLD" id="SFLDG01144">
    <property type="entry name" value="C2.B.4:_PGP_Like"/>
    <property type="match status" value="1"/>
</dbReference>
<dbReference type="RefSeq" id="WP_015010396.1">
    <property type="nucleotide sequence ID" value="NC_018704.1"/>
</dbReference>
<dbReference type="AlphaFoldDB" id="K0J7R0"/>
<dbReference type="GO" id="GO:0000287">
    <property type="term" value="F:magnesium ion binding"/>
    <property type="evidence" value="ECO:0007669"/>
    <property type="project" value="TreeGrafter"/>
</dbReference>
<reference evidence="1 2" key="1">
    <citation type="submission" date="2011-01" db="EMBL/GenBank/DDBJ databases">
        <title>Whole genome sequence of Amphibacillus xylinus NBRC 15112.</title>
        <authorList>
            <person name="Nakazawa H."/>
            <person name="Katano Y."/>
            <person name="Nakamura S."/>
            <person name="Sasagawa M."/>
            <person name="Fukada J."/>
            <person name="Arai T."/>
            <person name="Sasakura N."/>
            <person name="Mochizuki D."/>
            <person name="Hosoyama A."/>
            <person name="Harada K."/>
            <person name="Horikawa H."/>
            <person name="Kato Y."/>
            <person name="Harada T."/>
            <person name="Sasaki K."/>
            <person name="Sekiguchi M."/>
            <person name="Hodoyama M."/>
            <person name="Nishiko R."/>
            <person name="Narita H."/>
            <person name="Hanamaki A."/>
            <person name="Hata C."/>
            <person name="Konno Y."/>
            <person name="Niimura Y."/>
            <person name="Yamazaki S."/>
            <person name="Fujita N."/>
        </authorList>
    </citation>
    <scope>NUCLEOTIDE SEQUENCE [LARGE SCALE GENOMIC DNA]</scope>
    <source>
        <strain evidence="2">ATCC 51415 / DSM 6626 / JCM 7361 / LMG 17667 / NBRC 15112 / Ep01</strain>
    </source>
</reference>
<proteinExistence type="predicted"/>
<dbReference type="PANTHER" id="PTHR10000">
    <property type="entry name" value="PHOSPHOSERINE PHOSPHATASE"/>
    <property type="match status" value="1"/>
</dbReference>
<dbReference type="InterPro" id="IPR000150">
    <property type="entry name" value="Cof"/>
</dbReference>
<dbReference type="SFLD" id="SFLDG01140">
    <property type="entry name" value="C2.B:_Phosphomannomutase_and_P"/>
    <property type="match status" value="1"/>
</dbReference>
<dbReference type="GO" id="GO:0005829">
    <property type="term" value="C:cytosol"/>
    <property type="evidence" value="ECO:0007669"/>
    <property type="project" value="TreeGrafter"/>
</dbReference>
<gene>
    <name evidence="1" type="ordered locus">AXY_16710</name>
</gene>
<evidence type="ECO:0000313" key="2">
    <source>
        <dbReference type="Proteomes" id="UP000006294"/>
    </source>
</evidence>
<keyword evidence="1" id="KW-0378">Hydrolase</keyword>
<accession>K0J7R0</accession>
<evidence type="ECO:0000313" key="1">
    <source>
        <dbReference type="EMBL" id="BAM47803.1"/>
    </source>
</evidence>
<dbReference type="GO" id="GO:0016791">
    <property type="term" value="F:phosphatase activity"/>
    <property type="evidence" value="ECO:0007669"/>
    <property type="project" value="TreeGrafter"/>
</dbReference>
<dbReference type="CDD" id="cd07517">
    <property type="entry name" value="HAD_HPP"/>
    <property type="match status" value="1"/>
</dbReference>
<dbReference type="InterPro" id="IPR006379">
    <property type="entry name" value="HAD-SF_hydro_IIB"/>
</dbReference>
<dbReference type="SUPFAM" id="SSF56784">
    <property type="entry name" value="HAD-like"/>
    <property type="match status" value="1"/>
</dbReference>
<dbReference type="PATRIC" id="fig|698758.3.peg.1668"/>
<dbReference type="eggNOG" id="COG0561">
    <property type="taxonomic scope" value="Bacteria"/>
</dbReference>
<keyword evidence="2" id="KW-1185">Reference proteome</keyword>